<reference evidence="1" key="3">
    <citation type="submission" date="2025-09" db="UniProtKB">
        <authorList>
            <consortium name="Ensembl"/>
        </authorList>
    </citation>
    <scope>IDENTIFICATION</scope>
    <source>
        <strain evidence="1">Guanapo</strain>
    </source>
</reference>
<accession>A0A3P9NUC8</accession>
<evidence type="ECO:0000313" key="2">
    <source>
        <dbReference type="Proteomes" id="UP000242638"/>
    </source>
</evidence>
<dbReference type="AlphaFoldDB" id="A0A3P9NUC8"/>
<proteinExistence type="predicted"/>
<sequence>HEELKIDDSRSKGQPFIFQHVLFLSFQSSIGSVRIEQCLNTKTKFSLLECNRNHKFELMLRRTYVCVLKRFPHTKGTTDIDLKFIRNSSVWSHLCDENCMAKFGAAPQERIFILM</sequence>
<dbReference type="Ensembl" id="ENSPRET00000013315.1">
    <property type="protein sequence ID" value="ENSPREP00000013179.1"/>
    <property type="gene ID" value="ENSPREG00000008947.1"/>
</dbReference>
<keyword evidence="2" id="KW-1185">Reference proteome</keyword>
<evidence type="ECO:0000313" key="1">
    <source>
        <dbReference type="Ensembl" id="ENSPREP00000013179.1"/>
    </source>
</evidence>
<dbReference type="Proteomes" id="UP000242638">
    <property type="component" value="Unassembled WGS sequence"/>
</dbReference>
<reference evidence="2" key="1">
    <citation type="submission" date="2013-11" db="EMBL/GenBank/DDBJ databases">
        <title>The genomic landscape of the Guanapo guppy.</title>
        <authorList>
            <person name="Kuenstner A."/>
            <person name="Dreyer C."/>
        </authorList>
    </citation>
    <scope>NUCLEOTIDE SEQUENCE</scope>
    <source>
        <strain evidence="2">Guanapo</strain>
    </source>
</reference>
<protein>
    <submittedName>
        <fullName evidence="1">Uncharacterized protein</fullName>
    </submittedName>
</protein>
<organism evidence="1 2">
    <name type="scientific">Poecilia reticulata</name>
    <name type="common">Guppy</name>
    <name type="synonym">Acanthophacelus reticulatus</name>
    <dbReference type="NCBI Taxonomy" id="8081"/>
    <lineage>
        <taxon>Eukaryota</taxon>
        <taxon>Metazoa</taxon>
        <taxon>Chordata</taxon>
        <taxon>Craniata</taxon>
        <taxon>Vertebrata</taxon>
        <taxon>Euteleostomi</taxon>
        <taxon>Actinopterygii</taxon>
        <taxon>Neopterygii</taxon>
        <taxon>Teleostei</taxon>
        <taxon>Neoteleostei</taxon>
        <taxon>Acanthomorphata</taxon>
        <taxon>Ovalentaria</taxon>
        <taxon>Atherinomorphae</taxon>
        <taxon>Cyprinodontiformes</taxon>
        <taxon>Poeciliidae</taxon>
        <taxon>Poeciliinae</taxon>
        <taxon>Poecilia</taxon>
    </lineage>
</organism>
<name>A0A3P9NUC8_POERE</name>
<reference evidence="1" key="2">
    <citation type="submission" date="2025-08" db="UniProtKB">
        <authorList>
            <consortium name="Ensembl"/>
        </authorList>
    </citation>
    <scope>IDENTIFICATION</scope>
    <source>
        <strain evidence="1">Guanapo</strain>
    </source>
</reference>